<proteinExistence type="predicted"/>
<feature type="transmembrane region" description="Helical" evidence="1">
    <location>
        <begin position="195"/>
        <end position="213"/>
    </location>
</feature>
<keyword evidence="1" id="KW-1133">Transmembrane helix</keyword>
<dbReference type="RefSeq" id="WP_377416209.1">
    <property type="nucleotide sequence ID" value="NZ_JBHSPR010000001.1"/>
</dbReference>
<comment type="caution">
    <text evidence="2">The sequence shown here is derived from an EMBL/GenBank/DDBJ whole genome shotgun (WGS) entry which is preliminary data.</text>
</comment>
<feature type="transmembrane region" description="Helical" evidence="1">
    <location>
        <begin position="159"/>
        <end position="183"/>
    </location>
</feature>
<reference evidence="3" key="1">
    <citation type="journal article" date="2019" name="Int. J. Syst. Evol. Microbiol.">
        <title>The Global Catalogue of Microorganisms (GCM) 10K type strain sequencing project: providing services to taxonomists for standard genome sequencing and annotation.</title>
        <authorList>
            <consortium name="The Broad Institute Genomics Platform"/>
            <consortium name="The Broad Institute Genome Sequencing Center for Infectious Disease"/>
            <person name="Wu L."/>
            <person name="Ma J."/>
        </authorList>
    </citation>
    <scope>NUCLEOTIDE SEQUENCE [LARGE SCALE GENOMIC DNA]</scope>
    <source>
        <strain evidence="3">ZS-35-S2</strain>
    </source>
</reference>
<feature type="transmembrane region" description="Helical" evidence="1">
    <location>
        <begin position="16"/>
        <end position="37"/>
    </location>
</feature>
<evidence type="ECO:0000313" key="2">
    <source>
        <dbReference type="EMBL" id="MFC6014750.1"/>
    </source>
</evidence>
<sequence>MRLVRAELLKIRSTNTWWTFGLIALGLWAVTLFFNYIQTQFLVGPDATTGMNAEQAEQMRAAAEPVSLAANLYTNGQFLGLVIVLVLGVLVVTNEFHHQTVTTTFLTTPHRTAVVVAKLVAAALLGVLFWAVTTGLNLLTGPLILSGFDVANQFDSGEVWQAVWLNGLAYLLWAIFGVGFGVLIRSQIGATVTAILLYFAGFIGAAIFFNTLASRFGDWINDLQVLVPSLASQLMVSAVELPSQPPQWLGAVVLIGYAVVTAGIGTLLIRKRDIS</sequence>
<dbReference type="PANTHER" id="PTHR37305">
    <property type="entry name" value="INTEGRAL MEMBRANE PROTEIN-RELATED"/>
    <property type="match status" value="1"/>
</dbReference>
<name>A0ABW1JZY6_9ACTN</name>
<feature type="transmembrane region" description="Helical" evidence="1">
    <location>
        <begin position="113"/>
        <end position="139"/>
    </location>
</feature>
<dbReference type="PANTHER" id="PTHR37305:SF1">
    <property type="entry name" value="MEMBRANE PROTEIN"/>
    <property type="match status" value="1"/>
</dbReference>
<evidence type="ECO:0000313" key="3">
    <source>
        <dbReference type="Proteomes" id="UP001596203"/>
    </source>
</evidence>
<keyword evidence="1" id="KW-0472">Membrane</keyword>
<dbReference type="Proteomes" id="UP001596203">
    <property type="component" value="Unassembled WGS sequence"/>
</dbReference>
<dbReference type="EMBL" id="JBHSPR010000001">
    <property type="protein sequence ID" value="MFC6014750.1"/>
    <property type="molecule type" value="Genomic_DNA"/>
</dbReference>
<keyword evidence="1" id="KW-0812">Transmembrane</keyword>
<keyword evidence="3" id="KW-1185">Reference proteome</keyword>
<feature type="transmembrane region" description="Helical" evidence="1">
    <location>
        <begin position="248"/>
        <end position="269"/>
    </location>
</feature>
<gene>
    <name evidence="2" type="ORF">ACFP2T_00865</name>
</gene>
<feature type="transmembrane region" description="Helical" evidence="1">
    <location>
        <begin position="72"/>
        <end position="92"/>
    </location>
</feature>
<evidence type="ECO:0000256" key="1">
    <source>
        <dbReference type="SAM" id="Phobius"/>
    </source>
</evidence>
<protein>
    <submittedName>
        <fullName evidence="2">ABC transporter permease</fullName>
    </submittedName>
</protein>
<organism evidence="2 3">
    <name type="scientific">Plantactinospora solaniradicis</name>
    <dbReference type="NCBI Taxonomy" id="1723736"/>
    <lineage>
        <taxon>Bacteria</taxon>
        <taxon>Bacillati</taxon>
        <taxon>Actinomycetota</taxon>
        <taxon>Actinomycetes</taxon>
        <taxon>Micromonosporales</taxon>
        <taxon>Micromonosporaceae</taxon>
        <taxon>Plantactinospora</taxon>
    </lineage>
</organism>
<accession>A0ABW1JZY6</accession>